<keyword evidence="2" id="KW-1185">Reference proteome</keyword>
<reference evidence="1 2" key="1">
    <citation type="journal article" date="2012" name="J. Bacteriol.">
        <title>Genome Sequence of Nitratireductor pacificus Type Strain pht-3B.</title>
        <authorList>
            <person name="Lai Q."/>
            <person name="Li G."/>
            <person name="Shao Z."/>
        </authorList>
    </citation>
    <scope>NUCLEOTIDE SEQUENCE [LARGE SCALE GENOMIC DNA]</scope>
    <source>
        <strain evidence="2">pht-3B</strain>
    </source>
</reference>
<dbReference type="Proteomes" id="UP000006786">
    <property type="component" value="Unassembled WGS sequence"/>
</dbReference>
<name>K2MFM1_9HYPH</name>
<dbReference type="EMBL" id="AMRM01000001">
    <property type="protein sequence ID" value="EKF20951.1"/>
    <property type="molecule type" value="Genomic_DNA"/>
</dbReference>
<accession>K2MFM1</accession>
<evidence type="ECO:0000313" key="1">
    <source>
        <dbReference type="EMBL" id="EKF20951.1"/>
    </source>
</evidence>
<gene>
    <name evidence="1" type="ORF">NA2_01195</name>
</gene>
<comment type="caution">
    <text evidence="1">The sequence shown here is derived from an EMBL/GenBank/DDBJ whole genome shotgun (WGS) entry which is preliminary data.</text>
</comment>
<dbReference type="AlphaFoldDB" id="K2MFM1"/>
<proteinExistence type="predicted"/>
<evidence type="ECO:0000313" key="2">
    <source>
        <dbReference type="Proteomes" id="UP000006786"/>
    </source>
</evidence>
<organism evidence="1 2">
    <name type="scientific">Nitratireductor pacificus pht-3B</name>
    <dbReference type="NCBI Taxonomy" id="391937"/>
    <lineage>
        <taxon>Bacteria</taxon>
        <taxon>Pseudomonadati</taxon>
        <taxon>Pseudomonadota</taxon>
        <taxon>Alphaproteobacteria</taxon>
        <taxon>Hyphomicrobiales</taxon>
        <taxon>Phyllobacteriaceae</taxon>
        <taxon>Nitratireductor</taxon>
    </lineage>
</organism>
<evidence type="ECO:0008006" key="3">
    <source>
        <dbReference type="Google" id="ProtNLM"/>
    </source>
</evidence>
<dbReference type="PATRIC" id="fig|391937.3.peg.248"/>
<sequence>MATNGLFKLDSAAAGGAPGRATILTTGDSFNVTAVAPSAFTQSPDGVGATTFLANYSASGVTDVASAPGDTASRLGTGTTALTVNLSAETSGNAFPAGQYQADVTVTCE</sequence>
<protein>
    <recommendedName>
        <fullName evidence="3">Spore coat protein U domain-containing protein</fullName>
    </recommendedName>
</protein>